<protein>
    <submittedName>
        <fullName evidence="1">Uncharacterized protein</fullName>
    </submittedName>
</protein>
<sequence>MHISKDQAAPAEAAAGEVGLLRDLALAAAAAAASGTPLPEAVQATLAAWLGGWQAAGPPDADQGFTQGYIAALETAARHCTAAAEARALGRRAAWNPWRRRRQREAEAALRSMAAGLRLMAGGLQSHGR</sequence>
<dbReference type="EMBL" id="JAUFPN010000187">
    <property type="protein sequence ID" value="MDN3567179.1"/>
    <property type="molecule type" value="Genomic_DNA"/>
</dbReference>
<organism evidence="1 2">
    <name type="scientific">Paeniroseomonas aquatica</name>
    <dbReference type="NCBI Taxonomy" id="373043"/>
    <lineage>
        <taxon>Bacteria</taxon>
        <taxon>Pseudomonadati</taxon>
        <taxon>Pseudomonadota</taxon>
        <taxon>Alphaproteobacteria</taxon>
        <taxon>Acetobacterales</taxon>
        <taxon>Acetobacteraceae</taxon>
        <taxon>Paeniroseomonas</taxon>
    </lineage>
</organism>
<reference evidence="2" key="1">
    <citation type="journal article" date="2019" name="Int. J. Syst. Evol. Microbiol.">
        <title>The Global Catalogue of Microorganisms (GCM) 10K type strain sequencing project: providing services to taxonomists for standard genome sequencing and annotation.</title>
        <authorList>
            <consortium name="The Broad Institute Genomics Platform"/>
            <consortium name="The Broad Institute Genome Sequencing Center for Infectious Disease"/>
            <person name="Wu L."/>
            <person name="Ma J."/>
        </authorList>
    </citation>
    <scope>NUCLEOTIDE SEQUENCE [LARGE SCALE GENOMIC DNA]</scope>
    <source>
        <strain evidence="2">CECT 7131</strain>
    </source>
</reference>
<dbReference type="Proteomes" id="UP001529369">
    <property type="component" value="Unassembled WGS sequence"/>
</dbReference>
<evidence type="ECO:0000313" key="2">
    <source>
        <dbReference type="Proteomes" id="UP001529369"/>
    </source>
</evidence>
<gene>
    <name evidence="1" type="ORF">QWZ14_22600</name>
</gene>
<keyword evidence="2" id="KW-1185">Reference proteome</keyword>
<evidence type="ECO:0000313" key="1">
    <source>
        <dbReference type="EMBL" id="MDN3567179.1"/>
    </source>
</evidence>
<dbReference type="RefSeq" id="WP_290319192.1">
    <property type="nucleotide sequence ID" value="NZ_JAUFPN010000187.1"/>
</dbReference>
<proteinExistence type="predicted"/>
<accession>A0ABT8ACV8</accession>
<comment type="caution">
    <text evidence="1">The sequence shown here is derived from an EMBL/GenBank/DDBJ whole genome shotgun (WGS) entry which is preliminary data.</text>
</comment>
<name>A0ABT8ACV8_9PROT</name>